<evidence type="ECO:0000256" key="5">
    <source>
        <dbReference type="ARBA" id="ARBA00022602"/>
    </source>
</evidence>
<evidence type="ECO:0000256" key="13">
    <source>
        <dbReference type="ARBA" id="ARBA00043219"/>
    </source>
</evidence>
<comment type="similarity">
    <text evidence="2">Belongs to the protein prenyltransferase subunit alpha family.</text>
</comment>
<evidence type="ECO:0000256" key="3">
    <source>
        <dbReference type="ARBA" id="ARBA00012700"/>
    </source>
</evidence>
<evidence type="ECO:0000256" key="11">
    <source>
        <dbReference type="ARBA" id="ARBA00042436"/>
    </source>
</evidence>
<evidence type="ECO:0000256" key="1">
    <source>
        <dbReference type="ARBA" id="ARBA00001946"/>
    </source>
</evidence>
<dbReference type="PANTHER" id="PTHR11129">
    <property type="entry name" value="PROTEIN FARNESYLTRANSFERASE ALPHA SUBUNIT/RAB GERANYLGERANYL TRANSFERASE ALPHA SUBUNIT"/>
    <property type="match status" value="1"/>
</dbReference>
<organism evidence="15 16">
    <name type="scientific">Priapulus caudatus</name>
    <name type="common">Priapulid worm</name>
    <dbReference type="NCBI Taxonomy" id="37621"/>
    <lineage>
        <taxon>Eukaryota</taxon>
        <taxon>Metazoa</taxon>
        <taxon>Ecdysozoa</taxon>
        <taxon>Scalidophora</taxon>
        <taxon>Priapulida</taxon>
        <taxon>Priapulimorpha</taxon>
        <taxon>Priapulimorphida</taxon>
        <taxon>Priapulidae</taxon>
        <taxon>Priapulus</taxon>
    </lineage>
</organism>
<evidence type="ECO:0000313" key="16">
    <source>
        <dbReference type="RefSeq" id="XP_014668221.1"/>
    </source>
</evidence>
<gene>
    <name evidence="16" type="primary">LOC106809600</name>
</gene>
<proteinExistence type="inferred from homology"/>
<evidence type="ECO:0000256" key="14">
    <source>
        <dbReference type="SAM" id="MobiDB-lite"/>
    </source>
</evidence>
<dbReference type="SUPFAM" id="SSF48439">
    <property type="entry name" value="Protein prenylyltransferase"/>
    <property type="match status" value="1"/>
</dbReference>
<dbReference type="Gene3D" id="1.25.40.120">
    <property type="entry name" value="Protein prenylyltransferase"/>
    <property type="match status" value="1"/>
</dbReference>
<protein>
    <recommendedName>
        <fullName evidence="9">Protein farnesyltransferase/geranylgeranyltransferase type-1 subunit alpha</fullName>
        <ecNumber evidence="4">2.5.1.58</ecNumber>
        <ecNumber evidence="3">2.5.1.59</ecNumber>
    </recommendedName>
    <alternativeName>
        <fullName evidence="12">CAAX farnesyltransferase subunit alpha</fullName>
    </alternativeName>
    <alternativeName>
        <fullName evidence="11">FTase-alpha</fullName>
    </alternativeName>
    <alternativeName>
        <fullName evidence="10">Ras proteins prenyltransferase subunit alpha</fullName>
    </alternativeName>
    <alternativeName>
        <fullName evidence="13">Type I protein geranyl-geranyltransferase subunit alpha</fullName>
    </alternativeName>
</protein>
<name>A0ABM1E7Q0_PRICU</name>
<keyword evidence="5" id="KW-0637">Prenyltransferase</keyword>
<evidence type="ECO:0000256" key="6">
    <source>
        <dbReference type="ARBA" id="ARBA00022679"/>
    </source>
</evidence>
<evidence type="ECO:0000256" key="2">
    <source>
        <dbReference type="ARBA" id="ARBA00006734"/>
    </source>
</evidence>
<dbReference type="EC" id="2.5.1.59" evidence="3"/>
<keyword evidence="6" id="KW-0808">Transferase</keyword>
<dbReference type="Pfam" id="PF01239">
    <property type="entry name" value="PPTA"/>
    <property type="match status" value="5"/>
</dbReference>
<dbReference type="PANTHER" id="PTHR11129:SF1">
    <property type="entry name" value="PROTEIN FARNESYLTRANSFERASE_GERANYLGERANYLTRANSFERASE TYPE-1 SUBUNIT ALPHA"/>
    <property type="match status" value="1"/>
</dbReference>
<evidence type="ECO:0000256" key="8">
    <source>
        <dbReference type="ARBA" id="ARBA00022842"/>
    </source>
</evidence>
<keyword evidence="8" id="KW-0460">Magnesium</keyword>
<evidence type="ECO:0000256" key="4">
    <source>
        <dbReference type="ARBA" id="ARBA00012702"/>
    </source>
</evidence>
<evidence type="ECO:0000313" key="15">
    <source>
        <dbReference type="Proteomes" id="UP000695022"/>
    </source>
</evidence>
<keyword evidence="7" id="KW-0677">Repeat</keyword>
<reference evidence="16" key="1">
    <citation type="submission" date="2025-08" db="UniProtKB">
        <authorList>
            <consortium name="RefSeq"/>
        </authorList>
    </citation>
    <scope>IDENTIFICATION</scope>
</reference>
<evidence type="ECO:0000256" key="9">
    <source>
        <dbReference type="ARBA" id="ARBA00040965"/>
    </source>
</evidence>
<feature type="compositionally biased region" description="Low complexity" evidence="14">
    <location>
        <begin position="284"/>
        <end position="296"/>
    </location>
</feature>
<evidence type="ECO:0000256" key="7">
    <source>
        <dbReference type="ARBA" id="ARBA00022737"/>
    </source>
</evidence>
<evidence type="ECO:0000256" key="12">
    <source>
        <dbReference type="ARBA" id="ARBA00043086"/>
    </source>
</evidence>
<dbReference type="RefSeq" id="XP_014668221.1">
    <property type="nucleotide sequence ID" value="XM_014812735.1"/>
</dbReference>
<comment type="cofactor">
    <cofactor evidence="1">
        <name>Mg(2+)</name>
        <dbReference type="ChEBI" id="CHEBI:18420"/>
    </cofactor>
</comment>
<dbReference type="EC" id="2.5.1.58" evidence="4"/>
<dbReference type="InterPro" id="IPR002088">
    <property type="entry name" value="Prenyl_trans_a"/>
</dbReference>
<accession>A0ABM1E7Q0</accession>
<dbReference type="Proteomes" id="UP000695022">
    <property type="component" value="Unplaced"/>
</dbReference>
<dbReference type="PROSITE" id="PS51147">
    <property type="entry name" value="PFTA"/>
    <property type="match status" value="5"/>
</dbReference>
<sequence>MQIKDVYDYLRALLRKDERSERALEITEDAIDLNPANYTVWHYRRQILKELKMDLYDELKYCGEIIQEHPKNYQVWHHRRVLIEWTQDPKEELKLTENVLSVDAKNYHAWQHRQWVVRTFSIWENELSFIDQLLQEDVRNNSAWNQRYFVIYHTTGFNDAVLEKEVKYAQDMIRKAPNNESSWNYLRGALLEKDLSTHPGLMEFCEELYGKSVRSPYLLGFMREIYEDRLEQGCENVEDVLYKSLVLVEALAMEFDTIRVEYWNYIGRRMRERYAPKNDESEEAGAASAAMEVPAK</sequence>
<dbReference type="GeneID" id="106809600"/>
<keyword evidence="15" id="KW-1185">Reference proteome</keyword>
<evidence type="ECO:0000256" key="10">
    <source>
        <dbReference type="ARBA" id="ARBA00041392"/>
    </source>
</evidence>
<feature type="region of interest" description="Disordered" evidence="14">
    <location>
        <begin position="276"/>
        <end position="296"/>
    </location>
</feature>